<dbReference type="Pfam" id="PF17218">
    <property type="entry name" value="CBX7_C"/>
    <property type="match status" value="1"/>
</dbReference>
<sequence length="227" mass="24212">MFRLTQGECQNATPHRKVDHKPHALEICEKYGGGREGSSSKRHQGAPRVDSPCDTVTTRDSSERSSITSSVDRSSGATSDSEDSGSVKRAIDVPPEGARDAKAPKHESDDDVEDEEVATVESPPPPPPPLLRLVNVASPPTVAPPLDAKPARTPVGSERQSGGNSNSDIENHVVGGADDEDKMAPQTWHPSNPLLDSILITDVTTNCVTITVRECSSGDGFFKERNV</sequence>
<protein>
    <submittedName>
        <fullName evidence="3">Chromobox protein homolog 2-like</fullName>
    </submittedName>
</protein>
<feature type="compositionally biased region" description="Basic and acidic residues" evidence="1">
    <location>
        <begin position="85"/>
        <end position="108"/>
    </location>
</feature>
<dbReference type="GeneID" id="106812362"/>
<feature type="region of interest" description="Disordered" evidence="1">
    <location>
        <begin position="1"/>
        <end position="187"/>
    </location>
</feature>
<feature type="compositionally biased region" description="Acidic residues" evidence="1">
    <location>
        <begin position="109"/>
        <end position="118"/>
    </location>
</feature>
<proteinExistence type="predicted"/>
<keyword evidence="2" id="KW-1185">Reference proteome</keyword>
<organism evidence="2 3">
    <name type="scientific">Priapulus caudatus</name>
    <name type="common">Priapulid worm</name>
    <dbReference type="NCBI Taxonomy" id="37621"/>
    <lineage>
        <taxon>Eukaryota</taxon>
        <taxon>Metazoa</taxon>
        <taxon>Ecdysozoa</taxon>
        <taxon>Scalidophora</taxon>
        <taxon>Priapulida</taxon>
        <taxon>Priapulimorpha</taxon>
        <taxon>Priapulimorphida</taxon>
        <taxon>Priapulidae</taxon>
        <taxon>Priapulus</taxon>
    </lineage>
</organism>
<accession>A0ABM1EHN2</accession>
<evidence type="ECO:0000256" key="1">
    <source>
        <dbReference type="SAM" id="MobiDB-lite"/>
    </source>
</evidence>
<reference evidence="3" key="1">
    <citation type="submission" date="2025-08" db="UniProtKB">
        <authorList>
            <consortium name="RefSeq"/>
        </authorList>
    </citation>
    <scope>IDENTIFICATION</scope>
</reference>
<evidence type="ECO:0000313" key="3">
    <source>
        <dbReference type="RefSeq" id="XP_014671703.1"/>
    </source>
</evidence>
<dbReference type="RefSeq" id="XP_014671703.1">
    <property type="nucleotide sequence ID" value="XM_014816217.1"/>
</dbReference>
<evidence type="ECO:0000313" key="2">
    <source>
        <dbReference type="Proteomes" id="UP000695022"/>
    </source>
</evidence>
<gene>
    <name evidence="3" type="primary">LOC106812362</name>
</gene>
<feature type="compositionally biased region" description="Low complexity" evidence="1">
    <location>
        <begin position="64"/>
        <end position="75"/>
    </location>
</feature>
<feature type="compositionally biased region" description="Basic and acidic residues" evidence="1">
    <location>
        <begin position="21"/>
        <end position="33"/>
    </location>
</feature>
<feature type="compositionally biased region" description="Polar residues" evidence="1">
    <location>
        <begin position="158"/>
        <end position="168"/>
    </location>
</feature>
<dbReference type="InterPro" id="IPR033773">
    <property type="entry name" value="CBX7_C"/>
</dbReference>
<dbReference type="Proteomes" id="UP000695022">
    <property type="component" value="Unplaced"/>
</dbReference>
<name>A0ABM1EHN2_PRICU</name>